<protein>
    <recommendedName>
        <fullName evidence="4">Tubulin-specific chaperone A</fullName>
    </recommendedName>
</protein>
<evidence type="ECO:0000256" key="2">
    <source>
        <dbReference type="ARBA" id="ARBA00022801"/>
    </source>
</evidence>
<keyword evidence="8" id="KW-1185">Reference proteome</keyword>
<dbReference type="EMBL" id="WUBL01000137">
    <property type="protein sequence ID" value="KAF2964782.1"/>
    <property type="molecule type" value="Genomic_DNA"/>
</dbReference>
<dbReference type="Pfam" id="PF02970">
    <property type="entry name" value="TBCA"/>
    <property type="match status" value="1"/>
</dbReference>
<dbReference type="GO" id="GO:0005874">
    <property type="term" value="C:microtubule"/>
    <property type="evidence" value="ECO:0007669"/>
    <property type="project" value="UniProtKB-KW"/>
</dbReference>
<keyword evidence="2" id="KW-0378">Hydrolase</keyword>
<dbReference type="AlphaFoldDB" id="A0A7C8IRL9"/>
<dbReference type="InterPro" id="IPR029058">
    <property type="entry name" value="AB_hydrolase_fold"/>
</dbReference>
<organism evidence="7 8">
    <name type="scientific">Xylaria multiplex</name>
    <dbReference type="NCBI Taxonomy" id="323545"/>
    <lineage>
        <taxon>Eukaryota</taxon>
        <taxon>Fungi</taxon>
        <taxon>Dikarya</taxon>
        <taxon>Ascomycota</taxon>
        <taxon>Pezizomycotina</taxon>
        <taxon>Sordariomycetes</taxon>
        <taxon>Xylariomycetidae</taxon>
        <taxon>Xylariales</taxon>
        <taxon>Xylariaceae</taxon>
        <taxon>Xylaria</taxon>
    </lineage>
</organism>
<dbReference type="Gene3D" id="3.40.50.1820">
    <property type="entry name" value="alpha/beta hydrolase"/>
    <property type="match status" value="1"/>
</dbReference>
<evidence type="ECO:0000259" key="6">
    <source>
        <dbReference type="Pfam" id="PF07859"/>
    </source>
</evidence>
<dbReference type="SUPFAM" id="SSF53474">
    <property type="entry name" value="alpha/beta-Hydrolases"/>
    <property type="match status" value="1"/>
</dbReference>
<accession>A0A7C8IRL9</accession>
<comment type="subunit">
    <text evidence="4">Supercomplex made of cofactors A to E. Cofactors A and D function by capturing and stabilizing tubulin in a quasi-native conformation. Cofactor E binds to the cofactor D-tubulin complex; interaction with cofactor C then causes the release of tubulin polypeptides that are committed to the native state.</text>
</comment>
<dbReference type="GO" id="GO:0048487">
    <property type="term" value="F:beta-tubulin binding"/>
    <property type="evidence" value="ECO:0007669"/>
    <property type="project" value="InterPro"/>
</dbReference>
<evidence type="ECO:0000256" key="3">
    <source>
        <dbReference type="ARBA" id="ARBA00023186"/>
    </source>
</evidence>
<dbReference type="InterPro" id="IPR050300">
    <property type="entry name" value="GDXG_lipolytic_enzyme"/>
</dbReference>
<evidence type="ECO:0000256" key="4">
    <source>
        <dbReference type="RuleBase" id="RU364030"/>
    </source>
</evidence>
<dbReference type="SUPFAM" id="SSF46988">
    <property type="entry name" value="Tubulin chaperone cofactor A"/>
    <property type="match status" value="1"/>
</dbReference>
<dbReference type="PANTHER" id="PTHR48081:SF8">
    <property type="entry name" value="ALPHA_BETA HYDROLASE FOLD-3 DOMAIN-CONTAINING PROTEIN-RELATED"/>
    <property type="match status" value="1"/>
</dbReference>
<reference evidence="7 8" key="1">
    <citation type="submission" date="2019-12" db="EMBL/GenBank/DDBJ databases">
        <title>Draft genome sequence of the ascomycete Xylaria multiplex DSM 110363.</title>
        <authorList>
            <person name="Buettner E."/>
            <person name="Kellner H."/>
        </authorList>
    </citation>
    <scope>NUCLEOTIDE SEQUENCE [LARGE SCALE GENOMIC DNA]</scope>
    <source>
        <strain evidence="7 8">DSM 110363</strain>
    </source>
</reference>
<keyword evidence="4" id="KW-0206">Cytoskeleton</keyword>
<dbReference type="Proteomes" id="UP000481858">
    <property type="component" value="Unassembled WGS sequence"/>
</dbReference>
<dbReference type="InterPro" id="IPR013094">
    <property type="entry name" value="AB_hydrolase_3"/>
</dbReference>
<dbReference type="PANTHER" id="PTHR48081">
    <property type="entry name" value="AB HYDROLASE SUPERFAMILY PROTEIN C4A8.06C"/>
    <property type="match status" value="1"/>
</dbReference>
<comment type="similarity">
    <text evidence="1 4">Belongs to the TBCA family.</text>
</comment>
<dbReference type="InterPro" id="IPR036126">
    <property type="entry name" value="TBCA_sf"/>
</dbReference>
<dbReference type="OrthoDB" id="296187at2759"/>
<keyword evidence="3 4" id="KW-0143">Chaperone</keyword>
<name>A0A7C8IRL9_9PEZI</name>
<feature type="domain" description="Alpha/beta hydrolase fold-3" evidence="6">
    <location>
        <begin position="71"/>
        <end position="166"/>
    </location>
</feature>
<comment type="subcellular location">
    <subcellularLocation>
        <location evidence="4">Cytoplasm</location>
        <location evidence="4">Cytoskeleton</location>
    </subcellularLocation>
</comment>
<keyword evidence="4" id="KW-0963">Cytoplasm</keyword>
<feature type="coiled-coil region" evidence="5">
    <location>
        <begin position="251"/>
        <end position="278"/>
    </location>
</feature>
<evidence type="ECO:0000256" key="5">
    <source>
        <dbReference type="SAM" id="Coils"/>
    </source>
</evidence>
<dbReference type="InParanoid" id="A0A7C8IRL9"/>
<evidence type="ECO:0000313" key="8">
    <source>
        <dbReference type="Proteomes" id="UP000481858"/>
    </source>
</evidence>
<gene>
    <name evidence="7" type="ORF">GQX73_g8789</name>
</gene>
<dbReference type="GO" id="GO:0007021">
    <property type="term" value="P:tubulin complex assembly"/>
    <property type="evidence" value="ECO:0007669"/>
    <property type="project" value="UniProtKB-UniRule"/>
</dbReference>
<dbReference type="GO" id="GO:0007023">
    <property type="term" value="P:post-chaperonin tubulin folding pathway"/>
    <property type="evidence" value="ECO:0007669"/>
    <property type="project" value="UniProtKB-UniRule"/>
</dbReference>
<dbReference type="Pfam" id="PF07859">
    <property type="entry name" value="Abhydrolase_3"/>
    <property type="match status" value="1"/>
</dbReference>
<dbReference type="GO" id="GO:0016787">
    <property type="term" value="F:hydrolase activity"/>
    <property type="evidence" value="ECO:0007669"/>
    <property type="project" value="UniProtKB-KW"/>
</dbReference>
<evidence type="ECO:0000313" key="7">
    <source>
        <dbReference type="EMBL" id="KAF2964782.1"/>
    </source>
</evidence>
<keyword evidence="5" id="KW-0175">Coiled coil</keyword>
<keyword evidence="4" id="KW-0493">Microtubule</keyword>
<proteinExistence type="inferred from homology"/>
<dbReference type="Gene3D" id="1.20.58.90">
    <property type="match status" value="1"/>
</dbReference>
<evidence type="ECO:0000256" key="1">
    <source>
        <dbReference type="ARBA" id="ARBA00006806"/>
    </source>
</evidence>
<dbReference type="InterPro" id="IPR004226">
    <property type="entry name" value="TBCA"/>
</dbReference>
<sequence>MDFPPAWTKDTDIYTIRAALAQLAAADTPPSHIIEKDYLITTRDGAEITVRVYRLRPRSMGGGKVDGRPGMVMLHGGGFCVGGLESGARLSRFFVENIGGIAINVGYRLAPEFPFPTAVYDAYDALEWVANHAANLGINLEKGLLVAGESAGADLALAAAYLIHGTPEDTQCKDNTMPAPSPLAIATQSVQRLVKEDSYYRKELAQQTERVKKLEADLKTSPDSADGNAAYILKQEQKAVEETRAIFAPLHERIDEAVQRLEERLATAESEGAAADEITKANEALKLGRELEAPVA</sequence>
<comment type="caution">
    <text evidence="7">The sequence shown here is derived from an EMBL/GenBank/DDBJ whole genome shotgun (WGS) entry which is preliminary data.</text>
</comment>